<protein>
    <submittedName>
        <fullName evidence="1">Uncharacterized protein</fullName>
    </submittedName>
</protein>
<sequence>MWKKMSDRLSDFYRRFVVQEIVYPTIKTKNPIKACRLLFVQILSRATLNKKPCREKCRSLLQSHCKMALVRFEDGAGRLVKATGSFGRSKSVTINFYGGYTYLYICSQTCKAKISIGVDEYKQLLGMVGKATVDRINDTFKEQTKLLLRDIDCYQG</sequence>
<comment type="caution">
    <text evidence="1">The sequence shown here is derived from an EMBL/GenBank/DDBJ whole genome shotgun (WGS) entry which is preliminary data.</text>
</comment>
<evidence type="ECO:0000313" key="1">
    <source>
        <dbReference type="EMBL" id="KAJ8321371.1"/>
    </source>
</evidence>
<gene>
    <name evidence="1" type="ORF">KUTeg_001080</name>
</gene>
<evidence type="ECO:0000313" key="2">
    <source>
        <dbReference type="Proteomes" id="UP001217089"/>
    </source>
</evidence>
<reference evidence="1 2" key="1">
    <citation type="submission" date="2022-12" db="EMBL/GenBank/DDBJ databases">
        <title>Chromosome-level genome of Tegillarca granosa.</title>
        <authorList>
            <person name="Kim J."/>
        </authorList>
    </citation>
    <scope>NUCLEOTIDE SEQUENCE [LARGE SCALE GENOMIC DNA]</scope>
    <source>
        <strain evidence="1">Teg-2019</strain>
        <tissue evidence="1">Adductor muscle</tissue>
    </source>
</reference>
<dbReference type="EMBL" id="JARBDR010000096">
    <property type="protein sequence ID" value="KAJ8321371.1"/>
    <property type="molecule type" value="Genomic_DNA"/>
</dbReference>
<proteinExistence type="predicted"/>
<organism evidence="1 2">
    <name type="scientific">Tegillarca granosa</name>
    <name type="common">Malaysian cockle</name>
    <name type="synonym">Anadara granosa</name>
    <dbReference type="NCBI Taxonomy" id="220873"/>
    <lineage>
        <taxon>Eukaryota</taxon>
        <taxon>Metazoa</taxon>
        <taxon>Spiralia</taxon>
        <taxon>Lophotrochozoa</taxon>
        <taxon>Mollusca</taxon>
        <taxon>Bivalvia</taxon>
        <taxon>Autobranchia</taxon>
        <taxon>Pteriomorphia</taxon>
        <taxon>Arcoida</taxon>
        <taxon>Arcoidea</taxon>
        <taxon>Arcidae</taxon>
        <taxon>Tegillarca</taxon>
    </lineage>
</organism>
<keyword evidence="2" id="KW-1185">Reference proteome</keyword>
<name>A0ABQ9FZ13_TEGGR</name>
<accession>A0ABQ9FZ13</accession>
<dbReference type="Proteomes" id="UP001217089">
    <property type="component" value="Unassembled WGS sequence"/>
</dbReference>